<dbReference type="Gene3D" id="2.40.100.10">
    <property type="entry name" value="Cyclophilin-like"/>
    <property type="match status" value="1"/>
</dbReference>
<dbReference type="EMBL" id="BOMH01000024">
    <property type="protein sequence ID" value="GID65280.1"/>
    <property type="molecule type" value="Genomic_DNA"/>
</dbReference>
<sequence>MRVRRAGPSAVLLEWDDEAAVFAAYDLLVAARAHGMLDAAEIVPAARTVLVDGVTDPDRIRSLVETGATDAPSSAAGTLSTTIEIPTTYDGADLDDVAHLWGTDRAGVVRIHSRTEFRVAFCGFAPGFAYLTGLDARHHVARRSSPRTRVPAGTVALAGPYSGVYPSASPGGWQCIGRTEAILFDLEKDPPALLTPGATVRFVEVR</sequence>
<dbReference type="SMART" id="SM00796">
    <property type="entry name" value="AHS1"/>
    <property type="match status" value="1"/>
</dbReference>
<organism evidence="5 6">
    <name type="scientific">Actinoplanes cyaneus</name>
    <dbReference type="NCBI Taxonomy" id="52696"/>
    <lineage>
        <taxon>Bacteria</taxon>
        <taxon>Bacillati</taxon>
        <taxon>Actinomycetota</taxon>
        <taxon>Actinomycetes</taxon>
        <taxon>Micromonosporales</taxon>
        <taxon>Micromonosporaceae</taxon>
        <taxon>Actinoplanes</taxon>
    </lineage>
</organism>
<comment type="caution">
    <text evidence="5">The sequence shown here is derived from an EMBL/GenBank/DDBJ whole genome shotgun (WGS) entry which is preliminary data.</text>
</comment>
<dbReference type="GO" id="GO:0016787">
    <property type="term" value="F:hydrolase activity"/>
    <property type="evidence" value="ECO:0007669"/>
    <property type="project" value="UniProtKB-KW"/>
</dbReference>
<evidence type="ECO:0000259" key="4">
    <source>
        <dbReference type="SMART" id="SM00796"/>
    </source>
</evidence>
<keyword evidence="3" id="KW-0067">ATP-binding</keyword>
<protein>
    <submittedName>
        <fullName evidence="5">Allophanate hydrolase</fullName>
    </submittedName>
</protein>
<dbReference type="InterPro" id="IPR010016">
    <property type="entry name" value="PxpB"/>
</dbReference>
<evidence type="ECO:0000313" key="6">
    <source>
        <dbReference type="Proteomes" id="UP000619479"/>
    </source>
</evidence>
<gene>
    <name evidence="5" type="ORF">Acy02nite_31610</name>
</gene>
<reference evidence="5" key="1">
    <citation type="submission" date="2021-01" db="EMBL/GenBank/DDBJ databases">
        <title>Whole genome shotgun sequence of Actinoplanes cyaneus NBRC 14990.</title>
        <authorList>
            <person name="Komaki H."/>
            <person name="Tamura T."/>
        </authorList>
    </citation>
    <scope>NUCLEOTIDE SEQUENCE</scope>
    <source>
        <strain evidence="5">NBRC 14990</strain>
    </source>
</reference>
<dbReference type="AlphaFoldDB" id="A0A919IFW8"/>
<dbReference type="Gene3D" id="3.30.1360.40">
    <property type="match status" value="1"/>
</dbReference>
<feature type="domain" description="Carboxyltransferase" evidence="4">
    <location>
        <begin position="1"/>
        <end position="194"/>
    </location>
</feature>
<dbReference type="RefSeq" id="WP_203741245.1">
    <property type="nucleotide sequence ID" value="NZ_BAAAUC010000018.1"/>
</dbReference>
<dbReference type="Proteomes" id="UP000619479">
    <property type="component" value="Unassembled WGS sequence"/>
</dbReference>
<accession>A0A919IFW8</accession>
<keyword evidence="1" id="KW-0547">Nucleotide-binding</keyword>
<evidence type="ECO:0000256" key="3">
    <source>
        <dbReference type="ARBA" id="ARBA00022840"/>
    </source>
</evidence>
<dbReference type="Pfam" id="PF02682">
    <property type="entry name" value="CT_C_D"/>
    <property type="match status" value="1"/>
</dbReference>
<dbReference type="InterPro" id="IPR003833">
    <property type="entry name" value="CT_C_D"/>
</dbReference>
<dbReference type="PANTHER" id="PTHR34698">
    <property type="entry name" value="5-OXOPROLINASE SUBUNIT B"/>
    <property type="match status" value="1"/>
</dbReference>
<dbReference type="PANTHER" id="PTHR34698:SF2">
    <property type="entry name" value="5-OXOPROLINASE SUBUNIT B"/>
    <property type="match status" value="1"/>
</dbReference>
<dbReference type="SUPFAM" id="SSF50891">
    <property type="entry name" value="Cyclophilin-like"/>
    <property type="match status" value="1"/>
</dbReference>
<evidence type="ECO:0000256" key="2">
    <source>
        <dbReference type="ARBA" id="ARBA00022801"/>
    </source>
</evidence>
<keyword evidence="6" id="KW-1185">Reference proteome</keyword>
<dbReference type="GO" id="GO:0005524">
    <property type="term" value="F:ATP binding"/>
    <property type="evidence" value="ECO:0007669"/>
    <property type="project" value="UniProtKB-KW"/>
</dbReference>
<dbReference type="InterPro" id="IPR029000">
    <property type="entry name" value="Cyclophilin-like_dom_sf"/>
</dbReference>
<evidence type="ECO:0000313" key="5">
    <source>
        <dbReference type="EMBL" id="GID65280.1"/>
    </source>
</evidence>
<name>A0A919IFW8_9ACTN</name>
<evidence type="ECO:0000256" key="1">
    <source>
        <dbReference type="ARBA" id="ARBA00022741"/>
    </source>
</evidence>
<proteinExistence type="predicted"/>
<keyword evidence="2 5" id="KW-0378">Hydrolase</keyword>